<dbReference type="EMBL" id="FNAB01000009">
    <property type="protein sequence ID" value="SDE02047.1"/>
    <property type="molecule type" value="Genomic_DNA"/>
</dbReference>
<dbReference type="Gene3D" id="3.30.559.30">
    <property type="entry name" value="Nonribosomal peptide synthetase, condensation domain"/>
    <property type="match status" value="1"/>
</dbReference>
<dbReference type="AlphaFoldDB" id="A0A1G6ZIB5"/>
<reference evidence="2 3" key="1">
    <citation type="submission" date="2016-10" db="EMBL/GenBank/DDBJ databases">
        <authorList>
            <person name="de Groot N.N."/>
        </authorList>
    </citation>
    <scope>NUCLEOTIDE SEQUENCE [LARGE SCALE GENOMIC DNA]</scope>
    <source>
        <strain evidence="2 3">JCM 11308</strain>
    </source>
</reference>
<name>A0A1G6ZIB5_9NOCA</name>
<dbReference type="GO" id="GO:0003824">
    <property type="term" value="F:catalytic activity"/>
    <property type="evidence" value="ECO:0007669"/>
    <property type="project" value="InterPro"/>
</dbReference>
<dbReference type="GO" id="GO:0031177">
    <property type="term" value="F:phosphopantetheine binding"/>
    <property type="evidence" value="ECO:0007669"/>
    <property type="project" value="TreeGrafter"/>
</dbReference>
<dbReference type="PANTHER" id="PTHR45527:SF14">
    <property type="entry name" value="PLIPASTATIN SYNTHASE SUBUNIT B"/>
    <property type="match status" value="1"/>
</dbReference>
<evidence type="ECO:0000259" key="1">
    <source>
        <dbReference type="Pfam" id="PF00668"/>
    </source>
</evidence>
<gene>
    <name evidence="2" type="ORF">SAMN05444580_1091</name>
</gene>
<dbReference type="PANTHER" id="PTHR45527">
    <property type="entry name" value="NONRIBOSOMAL PEPTIDE SYNTHETASE"/>
    <property type="match status" value="1"/>
</dbReference>
<dbReference type="Pfam" id="PF00668">
    <property type="entry name" value="Condensation"/>
    <property type="match status" value="1"/>
</dbReference>
<dbReference type="GO" id="GO:0005829">
    <property type="term" value="C:cytosol"/>
    <property type="evidence" value="ECO:0007669"/>
    <property type="project" value="TreeGrafter"/>
</dbReference>
<dbReference type="Gene3D" id="3.30.559.10">
    <property type="entry name" value="Chloramphenicol acetyltransferase-like domain"/>
    <property type="match status" value="1"/>
</dbReference>
<dbReference type="InterPro" id="IPR023213">
    <property type="entry name" value="CAT-like_dom_sf"/>
</dbReference>
<dbReference type="InterPro" id="IPR001242">
    <property type="entry name" value="Condensation_dom"/>
</dbReference>
<accession>A0A1G6ZIB5</accession>
<proteinExistence type="predicted"/>
<dbReference type="GO" id="GO:0044550">
    <property type="term" value="P:secondary metabolite biosynthetic process"/>
    <property type="evidence" value="ECO:0007669"/>
    <property type="project" value="TreeGrafter"/>
</dbReference>
<feature type="domain" description="Condensation" evidence="1">
    <location>
        <begin position="54"/>
        <end position="468"/>
    </location>
</feature>
<sequence>MSAVALGLVGKANLLAWAFAGTTGLFRKKGNQLKPTAFDGIDGTDHATDVDAMEVFPLSHAQLGMWYAQHLDPDVPINIAQYVDMRGDLDIDTLERASIVGSSEFGSGFLRILERDGQPCQMVDLGIDDSLLVRDFRGEEDPERAAHEWMQADYSAPVNLLEDRLIVAAVLRIEDSRYFWYSRCHHIILDGFGAMNFMTRVAELYSAAVEGREPAPLKAVDLSELYKSDTAYRESERFTADGEYWAERIAGLEEGTSLSGRTAAPSAVNGVSSAALSDEFAAQLSAAVSEQNSSPAGMLIAAFASYLAQISGNEDVILSLPVTARTTAAARRSGGMMSNVVPLRLHVGADTTIAELLTQVQVAVSGALRRQRYRHEDMRRGSSASAVQRDLLGPLVNIMLFHNEVALGPVLGEFNILSTGTIEDLGVNFYQSVGGTRTHVDFETNPNLYTDDEAREHHSRFLNFFERFVGVDAETPVWALNVATDMELELVLDRWNDTDRAVPEGTLVSMFEAQVAATPDAVALVFEG</sequence>
<protein>
    <submittedName>
        <fullName evidence="2">Condensation domain-containing protein</fullName>
    </submittedName>
</protein>
<feature type="non-terminal residue" evidence="2">
    <location>
        <position position="528"/>
    </location>
</feature>
<dbReference type="STRING" id="168276.SAMN05444580_1091"/>
<keyword evidence="3" id="KW-1185">Reference proteome</keyword>
<evidence type="ECO:0000313" key="2">
    <source>
        <dbReference type="EMBL" id="SDE02047.1"/>
    </source>
</evidence>
<dbReference type="SUPFAM" id="SSF52777">
    <property type="entry name" value="CoA-dependent acyltransferases"/>
    <property type="match status" value="2"/>
</dbReference>
<organism evidence="2 3">
    <name type="scientific">Rhodococcus tukisamuensis</name>
    <dbReference type="NCBI Taxonomy" id="168276"/>
    <lineage>
        <taxon>Bacteria</taxon>
        <taxon>Bacillati</taxon>
        <taxon>Actinomycetota</taxon>
        <taxon>Actinomycetes</taxon>
        <taxon>Mycobacteriales</taxon>
        <taxon>Nocardiaceae</taxon>
        <taxon>Rhodococcus</taxon>
    </lineage>
</organism>
<evidence type="ECO:0000313" key="3">
    <source>
        <dbReference type="Proteomes" id="UP000199417"/>
    </source>
</evidence>
<dbReference type="Proteomes" id="UP000199417">
    <property type="component" value="Unassembled WGS sequence"/>
</dbReference>
<dbReference type="GO" id="GO:0008610">
    <property type="term" value="P:lipid biosynthetic process"/>
    <property type="evidence" value="ECO:0007669"/>
    <property type="project" value="UniProtKB-ARBA"/>
</dbReference>
<dbReference type="GO" id="GO:0043041">
    <property type="term" value="P:amino acid activation for nonribosomal peptide biosynthetic process"/>
    <property type="evidence" value="ECO:0007669"/>
    <property type="project" value="TreeGrafter"/>
</dbReference>